<sequence length="70" mass="7390">MQSHFGAKVLFTLGATVVRAQVGNLFSAKTADDEWDVEAFGAEADGARLRIEVECFCLHFGAGLGDGASK</sequence>
<dbReference type="Proteomes" id="UP001066276">
    <property type="component" value="Chromosome 12"/>
</dbReference>
<protein>
    <submittedName>
        <fullName evidence="2">Uncharacterized protein</fullName>
    </submittedName>
</protein>
<dbReference type="AlphaFoldDB" id="A0AAV7LAH0"/>
<keyword evidence="1" id="KW-0732">Signal</keyword>
<accession>A0AAV7LAH0</accession>
<dbReference type="EMBL" id="JANPWB010000016">
    <property type="protein sequence ID" value="KAJ1085693.1"/>
    <property type="molecule type" value="Genomic_DNA"/>
</dbReference>
<evidence type="ECO:0000256" key="1">
    <source>
        <dbReference type="SAM" id="SignalP"/>
    </source>
</evidence>
<evidence type="ECO:0000313" key="2">
    <source>
        <dbReference type="EMBL" id="KAJ1085693.1"/>
    </source>
</evidence>
<name>A0AAV7LAH0_PLEWA</name>
<keyword evidence="3" id="KW-1185">Reference proteome</keyword>
<feature type="signal peptide" evidence="1">
    <location>
        <begin position="1"/>
        <end position="20"/>
    </location>
</feature>
<organism evidence="2 3">
    <name type="scientific">Pleurodeles waltl</name>
    <name type="common">Iberian ribbed newt</name>
    <dbReference type="NCBI Taxonomy" id="8319"/>
    <lineage>
        <taxon>Eukaryota</taxon>
        <taxon>Metazoa</taxon>
        <taxon>Chordata</taxon>
        <taxon>Craniata</taxon>
        <taxon>Vertebrata</taxon>
        <taxon>Euteleostomi</taxon>
        <taxon>Amphibia</taxon>
        <taxon>Batrachia</taxon>
        <taxon>Caudata</taxon>
        <taxon>Salamandroidea</taxon>
        <taxon>Salamandridae</taxon>
        <taxon>Pleurodelinae</taxon>
        <taxon>Pleurodeles</taxon>
    </lineage>
</organism>
<comment type="caution">
    <text evidence="2">The sequence shown here is derived from an EMBL/GenBank/DDBJ whole genome shotgun (WGS) entry which is preliminary data.</text>
</comment>
<feature type="chain" id="PRO_5044000871" evidence="1">
    <location>
        <begin position="21"/>
        <end position="70"/>
    </location>
</feature>
<gene>
    <name evidence="2" type="ORF">NDU88_005819</name>
</gene>
<reference evidence="2" key="1">
    <citation type="journal article" date="2022" name="bioRxiv">
        <title>Sequencing and chromosome-scale assembly of the giantPleurodeles waltlgenome.</title>
        <authorList>
            <person name="Brown T."/>
            <person name="Elewa A."/>
            <person name="Iarovenko S."/>
            <person name="Subramanian E."/>
            <person name="Araus A.J."/>
            <person name="Petzold A."/>
            <person name="Susuki M."/>
            <person name="Suzuki K.-i.T."/>
            <person name="Hayashi T."/>
            <person name="Toyoda A."/>
            <person name="Oliveira C."/>
            <person name="Osipova E."/>
            <person name="Leigh N.D."/>
            <person name="Simon A."/>
            <person name="Yun M.H."/>
        </authorList>
    </citation>
    <scope>NUCLEOTIDE SEQUENCE</scope>
    <source>
        <strain evidence="2">20211129_DDA</strain>
        <tissue evidence="2">Liver</tissue>
    </source>
</reference>
<evidence type="ECO:0000313" key="3">
    <source>
        <dbReference type="Proteomes" id="UP001066276"/>
    </source>
</evidence>
<proteinExistence type="predicted"/>